<keyword evidence="8" id="KW-1185">Reference proteome</keyword>
<evidence type="ECO:0000259" key="5">
    <source>
        <dbReference type="Pfam" id="PF00056"/>
    </source>
</evidence>
<dbReference type="OrthoDB" id="5405561at2759"/>
<dbReference type="SUPFAM" id="SSF51735">
    <property type="entry name" value="NAD(P)-binding Rossmann-fold domains"/>
    <property type="match status" value="1"/>
</dbReference>
<dbReference type="Pfam" id="PF00056">
    <property type="entry name" value="Ldh_1_N"/>
    <property type="match status" value="1"/>
</dbReference>
<dbReference type="SUPFAM" id="SSF56327">
    <property type="entry name" value="LDH C-terminal domain-like"/>
    <property type="match status" value="1"/>
</dbReference>
<organism evidence="7 8">
    <name type="scientific">Dibothriocephalus latus</name>
    <name type="common">Fish tapeworm</name>
    <name type="synonym">Diphyllobothrium latum</name>
    <dbReference type="NCBI Taxonomy" id="60516"/>
    <lineage>
        <taxon>Eukaryota</taxon>
        <taxon>Metazoa</taxon>
        <taxon>Spiralia</taxon>
        <taxon>Lophotrochozoa</taxon>
        <taxon>Platyhelminthes</taxon>
        <taxon>Cestoda</taxon>
        <taxon>Eucestoda</taxon>
        <taxon>Diphyllobothriidea</taxon>
        <taxon>Diphyllobothriidae</taxon>
        <taxon>Dibothriocephalus</taxon>
    </lineage>
</organism>
<evidence type="ECO:0008006" key="9">
    <source>
        <dbReference type="Google" id="ProtNLM"/>
    </source>
</evidence>
<dbReference type="AlphaFoldDB" id="A0A3P7NTG6"/>
<dbReference type="PANTHER" id="PTHR43128:SF16">
    <property type="entry name" value="L-LACTATE DEHYDROGENASE"/>
    <property type="match status" value="1"/>
</dbReference>
<feature type="binding site" evidence="3">
    <location>
        <position position="9"/>
    </location>
    <ligand>
        <name>NAD(+)</name>
        <dbReference type="ChEBI" id="CHEBI:57540"/>
    </ligand>
</feature>
<dbReference type="InterPro" id="IPR022383">
    <property type="entry name" value="Lactate/malate_DH_C"/>
</dbReference>
<evidence type="ECO:0000256" key="3">
    <source>
        <dbReference type="PIRSR" id="PIRSR000102-3"/>
    </source>
</evidence>
<feature type="binding site" evidence="3">
    <location>
        <position position="70"/>
    </location>
    <ligand>
        <name>NAD(+)</name>
        <dbReference type="ChEBI" id="CHEBI:57540"/>
    </ligand>
</feature>
<evidence type="ECO:0000259" key="6">
    <source>
        <dbReference type="Pfam" id="PF02866"/>
    </source>
</evidence>
<proteinExistence type="inferred from homology"/>
<dbReference type="InterPro" id="IPR001236">
    <property type="entry name" value="Lactate/malate_DH_N"/>
</dbReference>
<dbReference type="InterPro" id="IPR001557">
    <property type="entry name" value="L-lactate/malate_DH"/>
</dbReference>
<dbReference type="GO" id="GO:0006089">
    <property type="term" value="P:lactate metabolic process"/>
    <property type="evidence" value="ECO:0007669"/>
    <property type="project" value="TreeGrafter"/>
</dbReference>
<name>A0A3P7NTG6_DIBLA</name>
<comment type="similarity">
    <text evidence="4">Belongs to the LDH/MDH superfamily.</text>
</comment>
<evidence type="ECO:0000256" key="4">
    <source>
        <dbReference type="RuleBase" id="RU003369"/>
    </source>
</evidence>
<dbReference type="Pfam" id="PF02866">
    <property type="entry name" value="Ldh_1_C"/>
    <property type="match status" value="1"/>
</dbReference>
<dbReference type="InterPro" id="IPR036291">
    <property type="entry name" value="NAD(P)-bd_dom_sf"/>
</dbReference>
<feature type="domain" description="Lactate/malate dehydrogenase N-terminal" evidence="5">
    <location>
        <begin position="2"/>
        <end position="117"/>
    </location>
</feature>
<sequence length="282" mass="31149">MATELALIDLSEKLVEAEIKDLQNAREYLPKCDIYGGSNYKLAANSTIIIMCCSTPLVPGETKLNHVQRNLDAFKRIIPHIVESSPKSMIIVLARPVDIMTYIAWRLSGFPKNRVFGIGTMMESSKFRIAVSQKLSINALSVNGYVFGEQGANAECAGVKLRSVYPEFGTKADKEGYNFIPQEITESDNNIDKAKGCGSWSLGLATCRVCEAVLHDLNLIFPLSTYAKGMQGIDRDIFISLPCLVNANGVRGILFQQLSDDEKDLLTASAKQMDELIQSIEW</sequence>
<protein>
    <recommendedName>
        <fullName evidence="9">Lactate/malate dehydrogenase C-terminal domain-containing protein</fullName>
    </recommendedName>
</protein>
<reference evidence="7 8" key="1">
    <citation type="submission" date="2018-11" db="EMBL/GenBank/DDBJ databases">
        <authorList>
            <consortium name="Pathogen Informatics"/>
        </authorList>
    </citation>
    <scope>NUCLEOTIDE SEQUENCE [LARGE SCALE GENOMIC DNA]</scope>
</reference>
<dbReference type="Gene3D" id="3.90.110.10">
    <property type="entry name" value="Lactate dehydrogenase/glycoside hydrolase, family 4, C-terminal"/>
    <property type="match status" value="1"/>
</dbReference>
<dbReference type="PRINTS" id="PR00086">
    <property type="entry name" value="LLDHDRGNASE"/>
</dbReference>
<accession>A0A3P7NTG6</accession>
<keyword evidence="2 3" id="KW-0520">NAD</keyword>
<evidence type="ECO:0000313" key="8">
    <source>
        <dbReference type="Proteomes" id="UP000281553"/>
    </source>
</evidence>
<evidence type="ECO:0000256" key="2">
    <source>
        <dbReference type="ARBA" id="ARBA00023027"/>
    </source>
</evidence>
<dbReference type="GO" id="GO:0004459">
    <property type="term" value="F:L-lactate dehydrogenase (NAD+) activity"/>
    <property type="evidence" value="ECO:0007669"/>
    <property type="project" value="TreeGrafter"/>
</dbReference>
<gene>
    <name evidence="7" type="ORF">DILT_LOCUS4637</name>
</gene>
<dbReference type="PIRSF" id="PIRSF000102">
    <property type="entry name" value="Lac_mal_DH"/>
    <property type="match status" value="1"/>
</dbReference>
<dbReference type="InterPro" id="IPR015955">
    <property type="entry name" value="Lactate_DH/Glyco_Ohase_4_C"/>
</dbReference>
<feature type="domain" description="Lactate/malate dehydrogenase C-terminal" evidence="6">
    <location>
        <begin position="120"/>
        <end position="278"/>
    </location>
</feature>
<dbReference type="PANTHER" id="PTHR43128">
    <property type="entry name" value="L-2-HYDROXYCARBOXYLATE DEHYDROGENASE (NAD(P)(+))"/>
    <property type="match status" value="1"/>
</dbReference>
<dbReference type="Gene3D" id="3.40.50.720">
    <property type="entry name" value="NAD(P)-binding Rossmann-like Domain"/>
    <property type="match status" value="1"/>
</dbReference>
<evidence type="ECO:0000256" key="1">
    <source>
        <dbReference type="ARBA" id="ARBA00023002"/>
    </source>
</evidence>
<dbReference type="EMBL" id="UYRU01045836">
    <property type="protein sequence ID" value="VDN08806.1"/>
    <property type="molecule type" value="Genomic_DNA"/>
</dbReference>
<evidence type="ECO:0000313" key="7">
    <source>
        <dbReference type="EMBL" id="VDN08806.1"/>
    </source>
</evidence>
<dbReference type="Proteomes" id="UP000281553">
    <property type="component" value="Unassembled WGS sequence"/>
</dbReference>
<keyword evidence="1 4" id="KW-0560">Oxidoreductase</keyword>